<protein>
    <recommendedName>
        <fullName evidence="1">Stress-response A/B barrel domain-containing protein</fullName>
    </recommendedName>
</protein>
<organism evidence="2 3">
    <name type="scientific">Streptomyces tateyamensis</name>
    <dbReference type="NCBI Taxonomy" id="565073"/>
    <lineage>
        <taxon>Bacteria</taxon>
        <taxon>Bacillati</taxon>
        <taxon>Actinomycetota</taxon>
        <taxon>Actinomycetes</taxon>
        <taxon>Kitasatosporales</taxon>
        <taxon>Streptomycetaceae</taxon>
        <taxon>Streptomyces</taxon>
    </lineage>
</organism>
<dbReference type="InterPro" id="IPR013097">
    <property type="entry name" value="Dabb"/>
</dbReference>
<dbReference type="SMART" id="SM00886">
    <property type="entry name" value="Dabb"/>
    <property type="match status" value="1"/>
</dbReference>
<dbReference type="PANTHER" id="PTHR37832">
    <property type="entry name" value="BLL2683 PROTEIN"/>
    <property type="match status" value="1"/>
</dbReference>
<dbReference type="RefSeq" id="WP_110668827.1">
    <property type="nucleotide sequence ID" value="NZ_PYBW01000039.1"/>
</dbReference>
<dbReference type="OrthoDB" id="6637496at2"/>
<sequence>MIRHLVLFKLNEGIAKDDERALAAAKGFEGLDQQIPELLEWQTGWNVSPRDVAYDFALNSLFADEAGLNAYATHPAHVAVAQQWREIATLVVADFEV</sequence>
<dbReference type="Pfam" id="PF07876">
    <property type="entry name" value="Dabb"/>
    <property type="match status" value="1"/>
</dbReference>
<keyword evidence="3" id="KW-1185">Reference proteome</keyword>
<dbReference type="PANTHER" id="PTHR37832:SF1">
    <property type="entry name" value="STRESS-RESPONSE A_B BARREL DOMAIN-CONTAINING PROTEIN"/>
    <property type="match status" value="1"/>
</dbReference>
<evidence type="ECO:0000313" key="2">
    <source>
        <dbReference type="EMBL" id="PYC80517.1"/>
    </source>
</evidence>
<proteinExistence type="predicted"/>
<feature type="domain" description="Stress-response A/B barrel" evidence="1">
    <location>
        <begin position="2"/>
        <end position="95"/>
    </location>
</feature>
<dbReference type="InterPro" id="IPR011008">
    <property type="entry name" value="Dimeric_a/b-barrel"/>
</dbReference>
<comment type="caution">
    <text evidence="2">The sequence shown here is derived from an EMBL/GenBank/DDBJ whole genome shotgun (WGS) entry which is preliminary data.</text>
</comment>
<dbReference type="SUPFAM" id="SSF54909">
    <property type="entry name" value="Dimeric alpha+beta barrel"/>
    <property type="match status" value="1"/>
</dbReference>
<reference evidence="2 3" key="1">
    <citation type="submission" date="2018-03" db="EMBL/GenBank/DDBJ databases">
        <title>Bioinformatic expansion and discovery of thiopeptide antibiotics.</title>
        <authorList>
            <person name="Schwalen C.J."/>
            <person name="Hudson G.A."/>
            <person name="Mitchell D.A."/>
        </authorList>
    </citation>
    <scope>NUCLEOTIDE SEQUENCE [LARGE SCALE GENOMIC DNA]</scope>
    <source>
        <strain evidence="2 3">ATCC 21389</strain>
    </source>
</reference>
<accession>A0A2V4PAK0</accession>
<gene>
    <name evidence="2" type="ORF">C7C46_12545</name>
</gene>
<evidence type="ECO:0000259" key="1">
    <source>
        <dbReference type="PROSITE" id="PS51502"/>
    </source>
</evidence>
<dbReference type="EMBL" id="PYBW01000039">
    <property type="protein sequence ID" value="PYC80517.1"/>
    <property type="molecule type" value="Genomic_DNA"/>
</dbReference>
<dbReference type="Proteomes" id="UP000248039">
    <property type="component" value="Unassembled WGS sequence"/>
</dbReference>
<dbReference type="PROSITE" id="PS51502">
    <property type="entry name" value="S_R_A_B_BARREL"/>
    <property type="match status" value="1"/>
</dbReference>
<dbReference type="AlphaFoldDB" id="A0A2V4PAK0"/>
<evidence type="ECO:0000313" key="3">
    <source>
        <dbReference type="Proteomes" id="UP000248039"/>
    </source>
</evidence>
<dbReference type="Gene3D" id="3.30.70.100">
    <property type="match status" value="1"/>
</dbReference>
<name>A0A2V4PAK0_9ACTN</name>